<dbReference type="GO" id="GO:0016787">
    <property type="term" value="F:hydrolase activity"/>
    <property type="evidence" value="ECO:0007669"/>
    <property type="project" value="UniProtKB-KW"/>
</dbReference>
<dbReference type="RefSeq" id="WP_224034977.1">
    <property type="nucleotide sequence ID" value="NZ_AP024849.1"/>
</dbReference>
<dbReference type="InterPro" id="IPR023296">
    <property type="entry name" value="Glyco_hydro_beta-prop_sf"/>
</dbReference>
<accession>A0ABM7T9U8</accession>
<sequence length="305" mass="34854">MNNDLVHLRDPFVVPVYVEKKYYLFGTTDKNIWEGKCTGFDVYVSEDLEIWEGPLSAFRAPNDFWADKNYWAPEVHFYQDKYYMLASFKADGKRRGTQILVSDKPIGPYIPLTDEPITPKEWECLDGTLYIDEEGDPWIVFCHEWAQVNDGEICCMKLTKDLTATISEPMLLFHASDAQWSYHSIMTSISNDKGQYVTDGPFLYKAENGELLMLWSSYTEKEYAIGIARSVSGEIVGPWIHDTEPLKLKDGGHGMLFKTFDGKLILTVHSPNVTPYERPIFIPMKDEGGKLYIDKEGIGGLVNEL</sequence>
<proteinExistence type="inferred from homology"/>
<evidence type="ECO:0000256" key="1">
    <source>
        <dbReference type="ARBA" id="ARBA00004834"/>
    </source>
</evidence>
<dbReference type="InterPro" id="IPR006710">
    <property type="entry name" value="Glyco_hydro_43"/>
</dbReference>
<name>A0ABM7T9U8_9CLOT</name>
<gene>
    <name evidence="6" type="ORF">psyc5s11_48060</name>
</gene>
<reference evidence="7" key="1">
    <citation type="submission" date="2021-07" db="EMBL/GenBank/DDBJ databases">
        <title>Complete genome sequencing of a Clostridium isolate.</title>
        <authorList>
            <person name="Ueki A."/>
            <person name="Tonouchi A."/>
        </authorList>
    </citation>
    <scope>NUCLEOTIDE SEQUENCE [LARGE SCALE GENOMIC DNA]</scope>
    <source>
        <strain evidence="7">C5S11</strain>
    </source>
</reference>
<evidence type="ECO:0000256" key="2">
    <source>
        <dbReference type="ARBA" id="ARBA00009865"/>
    </source>
</evidence>
<keyword evidence="4 5" id="KW-0326">Glycosidase</keyword>
<evidence type="ECO:0000256" key="3">
    <source>
        <dbReference type="ARBA" id="ARBA00022801"/>
    </source>
</evidence>
<comment type="similarity">
    <text evidence="2 5">Belongs to the glycosyl hydrolase 43 family.</text>
</comment>
<evidence type="ECO:0000313" key="7">
    <source>
        <dbReference type="Proteomes" id="UP000824633"/>
    </source>
</evidence>
<organism evidence="6 7">
    <name type="scientific">Clostridium gelidum</name>
    <dbReference type="NCBI Taxonomy" id="704125"/>
    <lineage>
        <taxon>Bacteria</taxon>
        <taxon>Bacillati</taxon>
        <taxon>Bacillota</taxon>
        <taxon>Clostridia</taxon>
        <taxon>Eubacteriales</taxon>
        <taxon>Clostridiaceae</taxon>
        <taxon>Clostridium</taxon>
    </lineage>
</organism>
<dbReference type="PANTHER" id="PTHR43301">
    <property type="entry name" value="ARABINAN ENDO-1,5-ALPHA-L-ARABINOSIDASE"/>
    <property type="match status" value="1"/>
</dbReference>
<dbReference type="CDD" id="cd08981">
    <property type="entry name" value="GH43_Bt1873-like"/>
    <property type="match status" value="1"/>
</dbReference>
<dbReference type="Proteomes" id="UP000824633">
    <property type="component" value="Chromosome"/>
</dbReference>
<dbReference type="EMBL" id="AP024849">
    <property type="protein sequence ID" value="BCZ48739.1"/>
    <property type="molecule type" value="Genomic_DNA"/>
</dbReference>
<dbReference type="SUPFAM" id="SSF75005">
    <property type="entry name" value="Arabinanase/levansucrase/invertase"/>
    <property type="match status" value="1"/>
</dbReference>
<dbReference type="InterPro" id="IPR050727">
    <property type="entry name" value="GH43_arabinanases"/>
</dbReference>
<evidence type="ECO:0000256" key="4">
    <source>
        <dbReference type="ARBA" id="ARBA00023295"/>
    </source>
</evidence>
<dbReference type="Pfam" id="PF04616">
    <property type="entry name" value="Glyco_hydro_43"/>
    <property type="match status" value="1"/>
</dbReference>
<evidence type="ECO:0000313" key="6">
    <source>
        <dbReference type="EMBL" id="BCZ48739.1"/>
    </source>
</evidence>
<protein>
    <submittedName>
        <fullName evidence="6">Glycosyl hydrolase family 43</fullName>
    </submittedName>
</protein>
<comment type="pathway">
    <text evidence="1">Glycan metabolism; L-arabinan degradation.</text>
</comment>
<dbReference type="PANTHER" id="PTHR43301:SF3">
    <property type="entry name" value="ARABINAN ENDO-1,5-ALPHA-L-ARABINOSIDASE A-RELATED"/>
    <property type="match status" value="1"/>
</dbReference>
<keyword evidence="3 5" id="KW-0378">Hydrolase</keyword>
<evidence type="ECO:0000256" key="5">
    <source>
        <dbReference type="RuleBase" id="RU361187"/>
    </source>
</evidence>
<dbReference type="Gene3D" id="2.115.10.20">
    <property type="entry name" value="Glycosyl hydrolase domain, family 43"/>
    <property type="match status" value="1"/>
</dbReference>
<keyword evidence="7" id="KW-1185">Reference proteome</keyword>